<feature type="compositionally biased region" description="Polar residues" evidence="1">
    <location>
        <begin position="446"/>
        <end position="456"/>
    </location>
</feature>
<protein>
    <submittedName>
        <fullName evidence="2">Uncharacterized protein</fullName>
    </submittedName>
</protein>
<feature type="region of interest" description="Disordered" evidence="1">
    <location>
        <begin position="1"/>
        <end position="33"/>
    </location>
</feature>
<gene>
    <name evidence="2" type="ORF">Esi_0121_0016</name>
</gene>
<accession>D8LDN1</accession>
<dbReference type="EMBL" id="FN647885">
    <property type="protein sequence ID" value="CBN78438.1"/>
    <property type="molecule type" value="Genomic_DNA"/>
</dbReference>
<dbReference type="Proteomes" id="UP000002630">
    <property type="component" value="Linkage Group LG33"/>
</dbReference>
<evidence type="ECO:0000256" key="1">
    <source>
        <dbReference type="SAM" id="MobiDB-lite"/>
    </source>
</evidence>
<sequence>MDPREKQMRQGRRNNAVRSIGHCPVDATRTAASPTPTCSSASMPATAFFSPCSAGLAVGGSARRWTNGGSEAAIAAEKDNIDGVCDDGERSSLAAPTRNSSLRLSKVFCEKDDIYETADDGSSGGLLPEDSAMPGSLAPSSSTSSGARGVIRGDVGNNRCGVHAVAVVTGEEEGEREARSSSCRTKAILSDPPSPVLFRAGNDYDTGAEVLIPPEGPRGVAAVVCPPPRLIRFRITPEGRVLASDAAVVPILRRKRRGRGRQRRVRELDAAPTATASVLSQTLEFDGDGCSSSSGGGAPSRHDEAFFDRLTQRQARGQGDDGGSRTPGGAFKSPAPDANAASHGRWIPPTLARKSCAFEDEESDDDDEMAEQDGGEGKNMDHKRTRSAPDSILPRPHARGGRGFGAYCEALRKDGEHRKTHRPATTVGIGDNSGDSPSHSLALHNGDTTSPRSTVPQPIPRGGATCGGPRSAPSSRRGSGTKRGGKGRGYTAVLGRLKGMLNLESKLRSPPVRRRMSRMEMHKASLIAESFRSPGGSPLHWSSPPGLNGEGFPQDGVLPGAEDPNGQLERPQQMGGRRGGGRSMRAWRARGRRMAGSL</sequence>
<dbReference type="AlphaFoldDB" id="D8LDN1"/>
<evidence type="ECO:0000313" key="3">
    <source>
        <dbReference type="Proteomes" id="UP000002630"/>
    </source>
</evidence>
<feature type="region of interest" description="Disordered" evidence="1">
    <location>
        <begin position="535"/>
        <end position="598"/>
    </location>
</feature>
<dbReference type="OrthoDB" id="10547510at2759"/>
<feature type="compositionally biased region" description="Low complexity" evidence="1">
    <location>
        <begin position="134"/>
        <end position="147"/>
    </location>
</feature>
<proteinExistence type="predicted"/>
<feature type="region of interest" description="Disordered" evidence="1">
    <location>
        <begin position="314"/>
        <end position="489"/>
    </location>
</feature>
<name>D8LDN1_ECTSI</name>
<keyword evidence="3" id="KW-1185">Reference proteome</keyword>
<feature type="compositionally biased region" description="Basic residues" evidence="1">
    <location>
        <begin position="585"/>
        <end position="598"/>
    </location>
</feature>
<feature type="compositionally biased region" description="Low complexity" evidence="1">
    <location>
        <begin position="467"/>
        <end position="478"/>
    </location>
</feature>
<dbReference type="EMBL" id="FN649758">
    <property type="protein sequence ID" value="CBN78438.1"/>
    <property type="molecule type" value="Genomic_DNA"/>
</dbReference>
<feature type="region of interest" description="Disordered" evidence="1">
    <location>
        <begin position="119"/>
        <end position="149"/>
    </location>
</feature>
<evidence type="ECO:0000313" key="2">
    <source>
        <dbReference type="EMBL" id="CBN78438.1"/>
    </source>
</evidence>
<feature type="compositionally biased region" description="Acidic residues" evidence="1">
    <location>
        <begin position="358"/>
        <end position="374"/>
    </location>
</feature>
<dbReference type="InParanoid" id="D8LDN1"/>
<organism evidence="2 3">
    <name type="scientific">Ectocarpus siliculosus</name>
    <name type="common">Brown alga</name>
    <name type="synonym">Conferva siliculosa</name>
    <dbReference type="NCBI Taxonomy" id="2880"/>
    <lineage>
        <taxon>Eukaryota</taxon>
        <taxon>Sar</taxon>
        <taxon>Stramenopiles</taxon>
        <taxon>Ochrophyta</taxon>
        <taxon>PX clade</taxon>
        <taxon>Phaeophyceae</taxon>
        <taxon>Ectocarpales</taxon>
        <taxon>Ectocarpaceae</taxon>
        <taxon>Ectocarpus</taxon>
    </lineage>
</organism>
<reference evidence="2 3" key="1">
    <citation type="journal article" date="2010" name="Nature">
        <title>The Ectocarpus genome and the independent evolution of multicellularity in brown algae.</title>
        <authorList>
            <person name="Cock J.M."/>
            <person name="Sterck L."/>
            <person name="Rouze P."/>
            <person name="Scornet D."/>
            <person name="Allen A.E."/>
            <person name="Amoutzias G."/>
            <person name="Anthouard V."/>
            <person name="Artiguenave F."/>
            <person name="Aury J.M."/>
            <person name="Badger J.H."/>
            <person name="Beszteri B."/>
            <person name="Billiau K."/>
            <person name="Bonnet E."/>
            <person name="Bothwell J.H."/>
            <person name="Bowler C."/>
            <person name="Boyen C."/>
            <person name="Brownlee C."/>
            <person name="Carrano C.J."/>
            <person name="Charrier B."/>
            <person name="Cho G.Y."/>
            <person name="Coelho S.M."/>
            <person name="Collen J."/>
            <person name="Corre E."/>
            <person name="Da Silva C."/>
            <person name="Delage L."/>
            <person name="Delaroque N."/>
            <person name="Dittami S.M."/>
            <person name="Doulbeau S."/>
            <person name="Elias M."/>
            <person name="Farnham G."/>
            <person name="Gachon C.M."/>
            <person name="Gschloessl B."/>
            <person name="Heesch S."/>
            <person name="Jabbari K."/>
            <person name="Jubin C."/>
            <person name="Kawai H."/>
            <person name="Kimura K."/>
            <person name="Kloareg B."/>
            <person name="Kupper F.C."/>
            <person name="Lang D."/>
            <person name="Le Bail A."/>
            <person name="Leblanc C."/>
            <person name="Lerouge P."/>
            <person name="Lohr M."/>
            <person name="Lopez P.J."/>
            <person name="Martens C."/>
            <person name="Maumus F."/>
            <person name="Michel G."/>
            <person name="Miranda-Saavedra D."/>
            <person name="Morales J."/>
            <person name="Moreau H."/>
            <person name="Motomura T."/>
            <person name="Nagasato C."/>
            <person name="Napoli C.A."/>
            <person name="Nelson D.R."/>
            <person name="Nyvall-Collen P."/>
            <person name="Peters A.F."/>
            <person name="Pommier C."/>
            <person name="Potin P."/>
            <person name="Poulain J."/>
            <person name="Quesneville H."/>
            <person name="Read B."/>
            <person name="Rensing S.A."/>
            <person name="Ritter A."/>
            <person name="Rousvoal S."/>
            <person name="Samanta M."/>
            <person name="Samson G."/>
            <person name="Schroeder D.C."/>
            <person name="Segurens B."/>
            <person name="Strittmatter M."/>
            <person name="Tonon T."/>
            <person name="Tregear J.W."/>
            <person name="Valentin K."/>
            <person name="von Dassow P."/>
            <person name="Yamagishi T."/>
            <person name="Van de Peer Y."/>
            <person name="Wincker P."/>
        </authorList>
    </citation>
    <scope>NUCLEOTIDE SEQUENCE [LARGE SCALE GENOMIC DNA]</scope>
    <source>
        <strain evidence="3">Ec32 / CCAP1310/4</strain>
    </source>
</reference>